<sequence>MSSFFRSANDTSSGEESSSDVESSKDHDEDVNHVPDFERDKTNLERVTTISASTEDDVAVSGVAMVAEDAVGHPDVQRDLLLHASIQKNCLLEALEEYRQLSNGDSYSLSHPDVQALADEKFRFMLQQLEGYGFIPTGLNKSKYNEKREQLRVGLDYLAQHSPKQDVNRLQGRPENAASLAGNMKRLLISPSPICALTPRMDGRRTVEAAAEALPTLLQPLIDLKVLSDSRFMRDFNEVEMIGKGGYGKVYRVKHRLD</sequence>
<evidence type="ECO:0000313" key="1">
    <source>
        <dbReference type="EMBL" id="KAK3060155.1"/>
    </source>
</evidence>
<evidence type="ECO:0000313" key="2">
    <source>
        <dbReference type="Proteomes" id="UP001186974"/>
    </source>
</evidence>
<feature type="non-terminal residue" evidence="1">
    <location>
        <position position="258"/>
    </location>
</feature>
<comment type="caution">
    <text evidence="1">The sequence shown here is derived from an EMBL/GenBank/DDBJ whole genome shotgun (WGS) entry which is preliminary data.</text>
</comment>
<dbReference type="EMBL" id="JAWDJW010008813">
    <property type="protein sequence ID" value="KAK3060155.1"/>
    <property type="molecule type" value="Genomic_DNA"/>
</dbReference>
<gene>
    <name evidence="1" type="ORF">LTS18_009184</name>
</gene>
<organism evidence="1 2">
    <name type="scientific">Coniosporium uncinatum</name>
    <dbReference type="NCBI Taxonomy" id="93489"/>
    <lineage>
        <taxon>Eukaryota</taxon>
        <taxon>Fungi</taxon>
        <taxon>Dikarya</taxon>
        <taxon>Ascomycota</taxon>
        <taxon>Pezizomycotina</taxon>
        <taxon>Dothideomycetes</taxon>
        <taxon>Dothideomycetes incertae sedis</taxon>
        <taxon>Coniosporium</taxon>
    </lineage>
</organism>
<reference evidence="1" key="1">
    <citation type="submission" date="2024-09" db="EMBL/GenBank/DDBJ databases">
        <title>Black Yeasts Isolated from many extreme environments.</title>
        <authorList>
            <person name="Coleine C."/>
            <person name="Stajich J.E."/>
            <person name="Selbmann L."/>
        </authorList>
    </citation>
    <scope>NUCLEOTIDE SEQUENCE</scope>
    <source>
        <strain evidence="1">CCFEE 5737</strain>
    </source>
</reference>
<dbReference type="Proteomes" id="UP001186974">
    <property type="component" value="Unassembled WGS sequence"/>
</dbReference>
<name>A0ACC3D1C1_9PEZI</name>
<keyword evidence="2" id="KW-1185">Reference proteome</keyword>
<proteinExistence type="predicted"/>
<accession>A0ACC3D1C1</accession>
<protein>
    <submittedName>
        <fullName evidence="1">Uncharacterized protein</fullName>
    </submittedName>
</protein>